<comment type="caution">
    <text evidence="5">The sequence shown here is derived from an EMBL/GenBank/DDBJ whole genome shotgun (WGS) entry which is preliminary data.</text>
</comment>
<dbReference type="EMBL" id="BSUO01000001">
    <property type="protein sequence ID" value="GMA41581.1"/>
    <property type="molecule type" value="Genomic_DNA"/>
</dbReference>
<dbReference type="Gene3D" id="2.40.100.10">
    <property type="entry name" value="Cyclophilin-like"/>
    <property type="match status" value="1"/>
</dbReference>
<dbReference type="InterPro" id="IPR029000">
    <property type="entry name" value="Cyclophilin-like_dom_sf"/>
</dbReference>
<dbReference type="Proteomes" id="UP001157126">
    <property type="component" value="Unassembled WGS sequence"/>
</dbReference>
<evidence type="ECO:0000256" key="2">
    <source>
        <dbReference type="ARBA" id="ARBA00022801"/>
    </source>
</evidence>
<organism evidence="5 6">
    <name type="scientific">Mobilicoccus caccae</name>
    <dbReference type="NCBI Taxonomy" id="1859295"/>
    <lineage>
        <taxon>Bacteria</taxon>
        <taxon>Bacillati</taxon>
        <taxon>Actinomycetota</taxon>
        <taxon>Actinomycetes</taxon>
        <taxon>Micrococcales</taxon>
        <taxon>Dermatophilaceae</taxon>
        <taxon>Mobilicoccus</taxon>
    </lineage>
</organism>
<proteinExistence type="predicted"/>
<dbReference type="InterPro" id="IPR003778">
    <property type="entry name" value="CT_A_B"/>
</dbReference>
<dbReference type="PANTHER" id="PTHR43309:SF3">
    <property type="entry name" value="5-OXOPROLINASE SUBUNIT C"/>
    <property type="match status" value="1"/>
</dbReference>
<dbReference type="SMART" id="SM00797">
    <property type="entry name" value="AHS2"/>
    <property type="match status" value="1"/>
</dbReference>
<evidence type="ECO:0000313" key="6">
    <source>
        <dbReference type="Proteomes" id="UP001157126"/>
    </source>
</evidence>
<gene>
    <name evidence="5" type="ORF">GCM10025883_36260</name>
</gene>
<feature type="domain" description="Carboxyltransferase" evidence="4">
    <location>
        <begin position="25"/>
        <end position="289"/>
    </location>
</feature>
<name>A0ABQ6IWZ6_9MICO</name>
<sequence>MSSLEVVATGPRALVQDMGRPGLARLGVGRSGAADRASHALAQRIVGNTEEAAGIEVTLGGLKLRANGPMLIAVTGAPVPMTVAGRQHSTGELVHLRDGDELALGMCGSGLRAYLAVRGGIDVSPELGSRSTDTLSGLGPTPLAAGDVLPVGEMTQALPALDAVSLPALPASPVELRIAPGPRLDWIESRAALSGQTWQVSSRSDRIGVRLEGEAVSRHPDMRSRELQSEGVVRGSIQVPAGGEPVLFLADHPVTGGYPVAAVVLDADVDRAAQVRPGDAVRLVWVEAR</sequence>
<protein>
    <recommendedName>
        <fullName evidence="4">Carboxyltransferase domain-containing protein</fullName>
    </recommendedName>
</protein>
<evidence type="ECO:0000256" key="1">
    <source>
        <dbReference type="ARBA" id="ARBA00022741"/>
    </source>
</evidence>
<dbReference type="Pfam" id="PF02626">
    <property type="entry name" value="CT_A_B"/>
    <property type="match status" value="1"/>
</dbReference>
<reference evidence="6" key="1">
    <citation type="journal article" date="2019" name="Int. J. Syst. Evol. Microbiol.">
        <title>The Global Catalogue of Microorganisms (GCM) 10K type strain sequencing project: providing services to taxonomists for standard genome sequencing and annotation.</title>
        <authorList>
            <consortium name="The Broad Institute Genomics Platform"/>
            <consortium name="The Broad Institute Genome Sequencing Center for Infectious Disease"/>
            <person name="Wu L."/>
            <person name="Ma J."/>
        </authorList>
    </citation>
    <scope>NUCLEOTIDE SEQUENCE [LARGE SCALE GENOMIC DNA]</scope>
    <source>
        <strain evidence="6">NBRC 113072</strain>
    </source>
</reference>
<dbReference type="InterPro" id="IPR052708">
    <property type="entry name" value="PxpC"/>
</dbReference>
<evidence type="ECO:0000259" key="4">
    <source>
        <dbReference type="SMART" id="SM00797"/>
    </source>
</evidence>
<accession>A0ABQ6IWZ6</accession>
<keyword evidence="6" id="KW-1185">Reference proteome</keyword>
<dbReference type="PANTHER" id="PTHR43309">
    <property type="entry name" value="5-OXOPROLINASE SUBUNIT C"/>
    <property type="match status" value="1"/>
</dbReference>
<evidence type="ECO:0000256" key="3">
    <source>
        <dbReference type="ARBA" id="ARBA00022840"/>
    </source>
</evidence>
<keyword evidence="1" id="KW-0547">Nucleotide-binding</keyword>
<keyword evidence="3" id="KW-0067">ATP-binding</keyword>
<dbReference type="SUPFAM" id="SSF50891">
    <property type="entry name" value="Cyclophilin-like"/>
    <property type="match status" value="1"/>
</dbReference>
<keyword evidence="2" id="KW-0378">Hydrolase</keyword>
<evidence type="ECO:0000313" key="5">
    <source>
        <dbReference type="EMBL" id="GMA41581.1"/>
    </source>
</evidence>
<dbReference type="NCBIfam" id="TIGR00724">
    <property type="entry name" value="urea_amlyse_rel"/>
    <property type="match status" value="1"/>
</dbReference>